<dbReference type="Proteomes" id="UP000602647">
    <property type="component" value="Unassembled WGS sequence"/>
</dbReference>
<proteinExistence type="predicted"/>
<evidence type="ECO:0000313" key="3">
    <source>
        <dbReference type="Proteomes" id="UP000602647"/>
    </source>
</evidence>
<dbReference type="AlphaFoldDB" id="A0A923NSE2"/>
<feature type="region of interest" description="Disordered" evidence="1">
    <location>
        <begin position="138"/>
        <end position="172"/>
    </location>
</feature>
<dbReference type="EMBL" id="JACRYT010000027">
    <property type="protein sequence ID" value="MBC6681173.1"/>
    <property type="molecule type" value="Genomic_DNA"/>
</dbReference>
<accession>A0A923NSE2</accession>
<dbReference type="RefSeq" id="WP_187304269.1">
    <property type="nucleotide sequence ID" value="NZ_JACRYT010000027.1"/>
</dbReference>
<evidence type="ECO:0000313" key="2">
    <source>
        <dbReference type="EMBL" id="MBC6681173.1"/>
    </source>
</evidence>
<organism evidence="2 3">
    <name type="scientific">Zhenpiania hominis</name>
    <dbReference type="NCBI Taxonomy" id="2763644"/>
    <lineage>
        <taxon>Bacteria</taxon>
        <taxon>Bacillati</taxon>
        <taxon>Bacillota</taxon>
        <taxon>Clostridia</taxon>
        <taxon>Peptostreptococcales</taxon>
        <taxon>Anaerovoracaceae</taxon>
        <taxon>Zhenpiania</taxon>
    </lineage>
</organism>
<sequence length="172" mass="19783">MERRGFTVRVYNDLFRKKNIKQFNPNLEIAYWSYDGDTENKRVSKANRTYRAGAADLQKAGFRLLNYNSHYLYFVPSRKNCTGENRRYMVRDLKKNWDLCVWDSDRGRKLSSKDGVIGSAISVWGEGFRRSVRRKDLPPSCAALPGNDAEAIGSSRSREDAGEISDTDVRDI</sequence>
<comment type="caution">
    <text evidence="2">The sequence shown here is derived from an EMBL/GenBank/DDBJ whole genome shotgun (WGS) entry which is preliminary data.</text>
</comment>
<keyword evidence="3" id="KW-1185">Reference proteome</keyword>
<reference evidence="2" key="1">
    <citation type="submission" date="2020-08" db="EMBL/GenBank/DDBJ databases">
        <title>Genome public.</title>
        <authorList>
            <person name="Liu C."/>
            <person name="Sun Q."/>
        </authorList>
    </citation>
    <scope>NUCLEOTIDE SEQUENCE</scope>
    <source>
        <strain evidence="2">BX12</strain>
    </source>
</reference>
<gene>
    <name evidence="2" type="ORF">H9L42_15225</name>
</gene>
<dbReference type="InterPro" id="IPR017853">
    <property type="entry name" value="GH"/>
</dbReference>
<dbReference type="Gene3D" id="3.20.20.80">
    <property type="entry name" value="Glycosidases"/>
    <property type="match status" value="1"/>
</dbReference>
<dbReference type="SUPFAM" id="SSF51445">
    <property type="entry name" value="(Trans)glycosidases"/>
    <property type="match status" value="1"/>
</dbReference>
<evidence type="ECO:0000256" key="1">
    <source>
        <dbReference type="SAM" id="MobiDB-lite"/>
    </source>
</evidence>
<name>A0A923NSE2_9FIRM</name>
<protein>
    <submittedName>
        <fullName evidence="2">Uncharacterized protein</fullName>
    </submittedName>
</protein>
<feature type="compositionally biased region" description="Basic and acidic residues" evidence="1">
    <location>
        <begin position="156"/>
        <end position="172"/>
    </location>
</feature>